<evidence type="ECO:0000313" key="1">
    <source>
        <dbReference type="EMBL" id="QUX26374.1"/>
    </source>
</evidence>
<sequence length="49" mass="5361">MIGLIIAAASVAVVGAPLLLVARTGPLLGYAARPQRFRRRRLFARRSRT</sequence>
<evidence type="ECO:0000313" key="2">
    <source>
        <dbReference type="Proteomes" id="UP000676079"/>
    </source>
</evidence>
<dbReference type="EMBL" id="CP074134">
    <property type="protein sequence ID" value="QUX26374.1"/>
    <property type="molecule type" value="Genomic_DNA"/>
</dbReference>
<accession>A0ABX8BVZ3</accession>
<name>A0ABX8BVZ3_9ACTN</name>
<keyword evidence="1" id="KW-0614">Plasmid</keyword>
<dbReference type="Proteomes" id="UP000676079">
    <property type="component" value="Plasmid unnamed2"/>
</dbReference>
<proteinExistence type="predicted"/>
<gene>
    <name evidence="1" type="ORF">KGD84_32250</name>
</gene>
<dbReference type="RefSeq" id="WP_220566113.1">
    <property type="nucleotide sequence ID" value="NZ_CP074134.1"/>
</dbReference>
<reference evidence="2" key="1">
    <citation type="submission" date="2021-05" db="EMBL/GenBank/DDBJ databases">
        <title>Direct Submission.</title>
        <authorList>
            <person name="Li K."/>
            <person name="Gao J."/>
        </authorList>
    </citation>
    <scope>NUCLEOTIDE SEQUENCE [LARGE SCALE GENOMIC DNA]</scope>
    <source>
        <strain evidence="2">Mg02</strain>
        <plasmid evidence="2">unnamed2</plasmid>
    </source>
</reference>
<geneLocation type="plasmid" evidence="1 2">
    <name>unnamed2</name>
</geneLocation>
<protein>
    <submittedName>
        <fullName evidence="1">Uncharacterized protein</fullName>
    </submittedName>
</protein>
<keyword evidence="2" id="KW-1185">Reference proteome</keyword>
<organism evidence="1 2">
    <name type="scientific">Nocardiopsis changdeensis</name>
    <dbReference type="NCBI Taxonomy" id="2831969"/>
    <lineage>
        <taxon>Bacteria</taxon>
        <taxon>Bacillati</taxon>
        <taxon>Actinomycetota</taxon>
        <taxon>Actinomycetes</taxon>
        <taxon>Streptosporangiales</taxon>
        <taxon>Nocardiopsidaceae</taxon>
        <taxon>Nocardiopsis</taxon>
    </lineage>
</organism>